<comment type="caution">
    <text evidence="1">The sequence shown here is derived from an EMBL/GenBank/DDBJ whole genome shotgun (WGS) entry which is preliminary data.</text>
</comment>
<gene>
    <name evidence="1" type="ORF">IAC18_05165</name>
</gene>
<name>A0A9D1FDE3_9FIRM</name>
<keyword evidence="1" id="KW-0547">Nucleotide-binding</keyword>
<protein>
    <submittedName>
        <fullName evidence="1">ATP-binding protein</fullName>
    </submittedName>
</protein>
<dbReference type="Proteomes" id="UP000824001">
    <property type="component" value="Unassembled WGS sequence"/>
</dbReference>
<dbReference type="EMBL" id="DVJK01000143">
    <property type="protein sequence ID" value="HIS66935.1"/>
    <property type="molecule type" value="Genomic_DNA"/>
</dbReference>
<accession>A0A9D1FDE3</accession>
<dbReference type="GO" id="GO:0005524">
    <property type="term" value="F:ATP binding"/>
    <property type="evidence" value="ECO:0007669"/>
    <property type="project" value="UniProtKB-KW"/>
</dbReference>
<dbReference type="AlphaFoldDB" id="A0A9D1FDE3"/>
<reference evidence="1" key="1">
    <citation type="submission" date="2020-10" db="EMBL/GenBank/DDBJ databases">
        <authorList>
            <person name="Gilroy R."/>
        </authorList>
    </citation>
    <scope>NUCLEOTIDE SEQUENCE</scope>
    <source>
        <strain evidence="1">ChiHjej10B9-9673</strain>
    </source>
</reference>
<reference evidence="1" key="2">
    <citation type="journal article" date="2021" name="PeerJ">
        <title>Extensive microbial diversity within the chicken gut microbiome revealed by metagenomics and culture.</title>
        <authorList>
            <person name="Gilroy R."/>
            <person name="Ravi A."/>
            <person name="Getino M."/>
            <person name="Pursley I."/>
            <person name="Horton D.L."/>
            <person name="Alikhan N.F."/>
            <person name="Baker D."/>
            <person name="Gharbi K."/>
            <person name="Hall N."/>
            <person name="Watson M."/>
            <person name="Adriaenssens E.M."/>
            <person name="Foster-Nyarko E."/>
            <person name="Jarju S."/>
            <person name="Secka A."/>
            <person name="Antonio M."/>
            <person name="Oren A."/>
            <person name="Chaudhuri R.R."/>
            <person name="La Ragione R."/>
            <person name="Hildebrand F."/>
            <person name="Pallen M.J."/>
        </authorList>
    </citation>
    <scope>NUCLEOTIDE SEQUENCE</scope>
    <source>
        <strain evidence="1">ChiHjej10B9-9673</strain>
    </source>
</reference>
<evidence type="ECO:0000313" key="1">
    <source>
        <dbReference type="EMBL" id="HIS66935.1"/>
    </source>
</evidence>
<sequence>MVKVIAGLKGSGKTKQLVELVSAAVREEHGDVICIEKDRNLTFDIPYQARLIYASDYQIGTFEFMKGFISGLRAGNYDISHIFIDNFHKLFNSNAEDKVIEFLNWIAAFSDSEEIKFTITMTADPNTLSEEIKKYTV</sequence>
<keyword evidence="1" id="KW-0067">ATP-binding</keyword>
<proteinExistence type="predicted"/>
<organism evidence="1 2">
    <name type="scientific">Candidatus Scatomorpha merdipullorum</name>
    <dbReference type="NCBI Taxonomy" id="2840927"/>
    <lineage>
        <taxon>Bacteria</taxon>
        <taxon>Bacillati</taxon>
        <taxon>Bacillota</taxon>
        <taxon>Clostridia</taxon>
        <taxon>Eubacteriales</taxon>
        <taxon>Candidatus Scatomorpha</taxon>
    </lineage>
</organism>
<evidence type="ECO:0000313" key="2">
    <source>
        <dbReference type="Proteomes" id="UP000824001"/>
    </source>
</evidence>